<organism evidence="2 3">
    <name type="scientific">Pyricularia oryzae</name>
    <name type="common">Rice blast fungus</name>
    <name type="synonym">Magnaporthe oryzae</name>
    <dbReference type="NCBI Taxonomy" id="318829"/>
    <lineage>
        <taxon>Eukaryota</taxon>
        <taxon>Fungi</taxon>
        <taxon>Dikarya</taxon>
        <taxon>Ascomycota</taxon>
        <taxon>Pezizomycotina</taxon>
        <taxon>Sordariomycetes</taxon>
        <taxon>Sordariomycetidae</taxon>
        <taxon>Magnaporthales</taxon>
        <taxon>Pyriculariaceae</taxon>
        <taxon>Pyricularia</taxon>
    </lineage>
</organism>
<sequence length="157" mass="17964">MRGFSSFFIATVLSSAVAAFPASTTNGKDVQDGLGQDAGSPNHILARDNNALTWLYHVDNRPLDRIRNLGHLESGIKLYQHNYYAVDYIKQHEGTYVYQVQAHRIKSSFREIQGKESYEENWKAIKQIPLEYIEVATRWDREGGYPVDTIVHINRGH</sequence>
<dbReference type="AlphaFoldDB" id="A0A4P7MVS5"/>
<protein>
    <submittedName>
        <fullName evidence="2">Uncharacterized protein</fullName>
    </submittedName>
</protein>
<keyword evidence="1" id="KW-0732">Signal</keyword>
<dbReference type="Proteomes" id="UP000294847">
    <property type="component" value="Chromosome 1"/>
</dbReference>
<reference evidence="2 3" key="1">
    <citation type="journal article" date="2019" name="Mol. Biol. Evol.">
        <title>Blast fungal genomes show frequent chromosomal changes, gene gains and losses, and effector gene turnover.</title>
        <authorList>
            <person name="Gomez Luciano L.B."/>
            <person name="Jason Tsai I."/>
            <person name="Chuma I."/>
            <person name="Tosa Y."/>
            <person name="Chen Y.H."/>
            <person name="Li J.Y."/>
            <person name="Li M.Y."/>
            <person name="Jade Lu M.Y."/>
            <person name="Nakayashiki H."/>
            <person name="Li W.H."/>
        </authorList>
    </citation>
    <scope>NUCLEOTIDE SEQUENCE [LARGE SCALE GENOMIC DNA]</scope>
    <source>
        <strain evidence="2">MZ5-1-6</strain>
    </source>
</reference>
<feature type="signal peptide" evidence="1">
    <location>
        <begin position="1"/>
        <end position="19"/>
    </location>
</feature>
<accession>A0A4P7MVS5</accession>
<evidence type="ECO:0000313" key="3">
    <source>
        <dbReference type="Proteomes" id="UP000294847"/>
    </source>
</evidence>
<evidence type="ECO:0000256" key="1">
    <source>
        <dbReference type="SAM" id="SignalP"/>
    </source>
</evidence>
<feature type="chain" id="PRO_5020517168" evidence="1">
    <location>
        <begin position="20"/>
        <end position="157"/>
    </location>
</feature>
<proteinExistence type="predicted"/>
<name>A0A4P7MVS5_PYROR</name>
<evidence type="ECO:0000313" key="2">
    <source>
        <dbReference type="EMBL" id="QBZ53341.1"/>
    </source>
</evidence>
<gene>
    <name evidence="2" type="ORF">PoMZ_09019</name>
</gene>
<dbReference type="EMBL" id="CP034204">
    <property type="protein sequence ID" value="QBZ53341.1"/>
    <property type="molecule type" value="Genomic_DNA"/>
</dbReference>